<reference evidence="2 3" key="1">
    <citation type="journal article" date="2013" name="Proc. Natl. Acad. Sci. U.S.A.">
        <title>Fine-scale variation in meiotic recombination in Mimulus inferred from population shotgun sequencing.</title>
        <authorList>
            <person name="Hellsten U."/>
            <person name="Wright K.M."/>
            <person name="Jenkins J."/>
            <person name="Shu S."/>
            <person name="Yuan Y."/>
            <person name="Wessler S.R."/>
            <person name="Schmutz J."/>
            <person name="Willis J.H."/>
            <person name="Rokhsar D.S."/>
        </authorList>
    </citation>
    <scope>NUCLEOTIDE SEQUENCE [LARGE SCALE GENOMIC DNA]</scope>
    <source>
        <strain evidence="3">cv. DUN x IM62</strain>
    </source>
</reference>
<dbReference type="PhylomeDB" id="A0A022QTP2"/>
<dbReference type="PANTHER" id="PTHR34198:SF24">
    <property type="entry name" value="DUF4005 DOMAIN-CONTAINING PROTEIN"/>
    <property type="match status" value="1"/>
</dbReference>
<dbReference type="EMBL" id="KI631019">
    <property type="protein sequence ID" value="EYU30688.1"/>
    <property type="molecule type" value="Genomic_DNA"/>
</dbReference>
<feature type="region of interest" description="Disordered" evidence="1">
    <location>
        <begin position="50"/>
        <end position="92"/>
    </location>
</feature>
<dbReference type="KEGG" id="egt:105965444"/>
<dbReference type="PANTHER" id="PTHR34198">
    <property type="entry name" value="OS01G0175100 PROTEIN"/>
    <property type="match status" value="1"/>
</dbReference>
<dbReference type="Proteomes" id="UP000030748">
    <property type="component" value="Unassembled WGS sequence"/>
</dbReference>
<accession>A0A022QTP2</accession>
<gene>
    <name evidence="2" type="ORF">MIMGU_mgv1a016295mg</name>
</gene>
<evidence type="ECO:0000313" key="3">
    <source>
        <dbReference type="Proteomes" id="UP000030748"/>
    </source>
</evidence>
<organism evidence="2 3">
    <name type="scientific">Erythranthe guttata</name>
    <name type="common">Yellow monkey flower</name>
    <name type="synonym">Mimulus guttatus</name>
    <dbReference type="NCBI Taxonomy" id="4155"/>
    <lineage>
        <taxon>Eukaryota</taxon>
        <taxon>Viridiplantae</taxon>
        <taxon>Streptophyta</taxon>
        <taxon>Embryophyta</taxon>
        <taxon>Tracheophyta</taxon>
        <taxon>Spermatophyta</taxon>
        <taxon>Magnoliopsida</taxon>
        <taxon>eudicotyledons</taxon>
        <taxon>Gunneridae</taxon>
        <taxon>Pentapetalae</taxon>
        <taxon>asterids</taxon>
        <taxon>lamiids</taxon>
        <taxon>Lamiales</taxon>
        <taxon>Phrymaceae</taxon>
        <taxon>Erythranthe</taxon>
    </lineage>
</organism>
<feature type="region of interest" description="Disordered" evidence="1">
    <location>
        <begin position="1"/>
        <end position="38"/>
    </location>
</feature>
<keyword evidence="3" id="KW-1185">Reference proteome</keyword>
<evidence type="ECO:0000256" key="1">
    <source>
        <dbReference type="SAM" id="MobiDB-lite"/>
    </source>
</evidence>
<dbReference type="STRING" id="4155.A0A022QTP2"/>
<dbReference type="OrthoDB" id="1913905at2759"/>
<sequence>MASTGMLTFRPPAVVRASRTTASDGSRADYGKMNSSPNWWSPLFGFSSDPDYISPDDDRKSKPPPPSAAADEDPKPAKIRFSPGSFTEKKARQMRRMTNEAASFHDLMYHSAIATRLASDFSDRTDN</sequence>
<proteinExistence type="predicted"/>
<name>A0A022QTP2_ERYGU</name>
<dbReference type="AlphaFoldDB" id="A0A022QTP2"/>
<dbReference type="eggNOG" id="ENOG502S79U">
    <property type="taxonomic scope" value="Eukaryota"/>
</dbReference>
<evidence type="ECO:0000313" key="2">
    <source>
        <dbReference type="EMBL" id="EYU30688.1"/>
    </source>
</evidence>
<dbReference type="OMA" id="ANFHEMY"/>
<protein>
    <submittedName>
        <fullName evidence="2">Uncharacterized protein</fullName>
    </submittedName>
</protein>